<accession>A0A8A4TFQ1</accession>
<gene>
    <name evidence="1" type="ORF">J3U87_22600</name>
</gene>
<proteinExistence type="predicted"/>
<sequence>MHHIEEPQIAQELDERVLDYHRELCPASADYIQFMCADPARLDGRRYRIARYEDQLAHLVLQFWPTLVGSRFRDRLAHVSTGLKKLFCAVPERVFQMDATRISDYFRENPDFVRDMVLPGMKQVDGVVARGDFLDTEDGLKCIEINLGGNLGGFDGRIMANAFLRDPLFLQFCREYGHRLEFRDPVMLAARHILEDTRARIPLHDRELNICAYSADYSPALGMLYDQMLNEPYQRLLKALPGNWKGSFRTAEYRNLRHQDGALHLGSMRIHAAWEFTDTMVTPSVVFENFLRGRNTLYNGPAGMLLSNKFNIAALSENEHGTMFDEAERTLIQNHIPWTRKVKKGASSYRGEPIDLPAFIGARRESFVLKPVAEHSAKGVTVGRFSTTDTWATTLRKALDEGNWIVQETVTPRQLYYYHEGTCIPHAVNWGPFIFGGTFGGMFMRVQPAMFDKPISRGCGASEGIMFEVAE</sequence>
<reference evidence="1" key="1">
    <citation type="submission" date="2021-03" db="EMBL/GenBank/DDBJ databases">
        <title>Acanthopleuribacteraceae sp. M133.</title>
        <authorList>
            <person name="Wang G."/>
        </authorList>
    </citation>
    <scope>NUCLEOTIDE SEQUENCE</scope>
    <source>
        <strain evidence="1">M133</strain>
    </source>
</reference>
<dbReference type="SUPFAM" id="SSF56059">
    <property type="entry name" value="Glutathione synthetase ATP-binding domain-like"/>
    <property type="match status" value="1"/>
</dbReference>
<evidence type="ECO:0000313" key="1">
    <source>
        <dbReference type="EMBL" id="QTD48380.1"/>
    </source>
</evidence>
<protein>
    <recommendedName>
        <fullName evidence="3">Circularly permuted type 2 ATP-grasp protein</fullName>
    </recommendedName>
</protein>
<dbReference type="RefSeq" id="WP_237378034.1">
    <property type="nucleotide sequence ID" value="NZ_CP071793.1"/>
</dbReference>
<evidence type="ECO:0008006" key="3">
    <source>
        <dbReference type="Google" id="ProtNLM"/>
    </source>
</evidence>
<dbReference type="KEGG" id="scor:J3U87_22600"/>
<dbReference type="EMBL" id="CP071793">
    <property type="protein sequence ID" value="QTD48380.1"/>
    <property type="molecule type" value="Genomic_DNA"/>
</dbReference>
<evidence type="ECO:0000313" key="2">
    <source>
        <dbReference type="Proteomes" id="UP000663929"/>
    </source>
</evidence>
<organism evidence="1 2">
    <name type="scientific">Sulfidibacter corallicola</name>
    <dbReference type="NCBI Taxonomy" id="2818388"/>
    <lineage>
        <taxon>Bacteria</taxon>
        <taxon>Pseudomonadati</taxon>
        <taxon>Acidobacteriota</taxon>
        <taxon>Holophagae</taxon>
        <taxon>Acanthopleuribacterales</taxon>
        <taxon>Acanthopleuribacteraceae</taxon>
        <taxon>Sulfidibacter</taxon>
    </lineage>
</organism>
<name>A0A8A4TFQ1_SULCO</name>
<dbReference type="Proteomes" id="UP000663929">
    <property type="component" value="Chromosome"/>
</dbReference>
<keyword evidence="2" id="KW-1185">Reference proteome</keyword>
<dbReference type="AlphaFoldDB" id="A0A8A4TFQ1"/>